<feature type="transmembrane region" description="Helical" evidence="8">
    <location>
        <begin position="279"/>
        <end position="301"/>
    </location>
</feature>
<keyword evidence="4" id="KW-1003">Cell membrane</keyword>
<evidence type="ECO:0000256" key="2">
    <source>
        <dbReference type="ARBA" id="ARBA00009843"/>
    </source>
</evidence>
<dbReference type="PANTHER" id="PTHR43568">
    <property type="entry name" value="P PROTEIN"/>
    <property type="match status" value="1"/>
</dbReference>
<accession>A0ABS4IMZ2</accession>
<keyword evidence="3" id="KW-0813">Transport</keyword>
<feature type="transmembrane region" description="Helical" evidence="8">
    <location>
        <begin position="229"/>
        <end position="259"/>
    </location>
</feature>
<evidence type="ECO:0000256" key="1">
    <source>
        <dbReference type="ARBA" id="ARBA00004651"/>
    </source>
</evidence>
<organism evidence="10 11">
    <name type="scientific">Paenibacillus eucommiae</name>
    <dbReference type="NCBI Taxonomy" id="1355755"/>
    <lineage>
        <taxon>Bacteria</taxon>
        <taxon>Bacillati</taxon>
        <taxon>Bacillota</taxon>
        <taxon>Bacilli</taxon>
        <taxon>Bacillales</taxon>
        <taxon>Paenibacillaceae</taxon>
        <taxon>Paenibacillus</taxon>
    </lineage>
</organism>
<protein>
    <submittedName>
        <fullName evidence="10">Na+/H+ antiporter NhaD/arsenite permease-like protein</fullName>
    </submittedName>
</protein>
<evidence type="ECO:0000256" key="4">
    <source>
        <dbReference type="ARBA" id="ARBA00022475"/>
    </source>
</evidence>
<evidence type="ECO:0000313" key="11">
    <source>
        <dbReference type="Proteomes" id="UP001519287"/>
    </source>
</evidence>
<evidence type="ECO:0000256" key="5">
    <source>
        <dbReference type="ARBA" id="ARBA00022692"/>
    </source>
</evidence>
<evidence type="ECO:0000256" key="7">
    <source>
        <dbReference type="ARBA" id="ARBA00023136"/>
    </source>
</evidence>
<dbReference type="PANTHER" id="PTHR43568:SF1">
    <property type="entry name" value="P PROTEIN"/>
    <property type="match status" value="1"/>
</dbReference>
<dbReference type="Pfam" id="PF03600">
    <property type="entry name" value="CitMHS"/>
    <property type="match status" value="1"/>
</dbReference>
<feature type="transmembrane region" description="Helical" evidence="8">
    <location>
        <begin position="173"/>
        <end position="196"/>
    </location>
</feature>
<feature type="transmembrane region" description="Helical" evidence="8">
    <location>
        <begin position="322"/>
        <end position="347"/>
    </location>
</feature>
<keyword evidence="6 8" id="KW-1133">Transmembrane helix</keyword>
<evidence type="ECO:0000256" key="3">
    <source>
        <dbReference type="ARBA" id="ARBA00022448"/>
    </source>
</evidence>
<dbReference type="RefSeq" id="WP_209969681.1">
    <property type="nucleotide sequence ID" value="NZ_JAGGLB010000002.1"/>
</dbReference>
<name>A0ABS4IMZ2_9BACL</name>
<proteinExistence type="inferred from homology"/>
<dbReference type="PRINTS" id="PR00758">
    <property type="entry name" value="ARSENICPUMP"/>
</dbReference>
<feature type="transmembrane region" description="Helical" evidence="8">
    <location>
        <begin position="407"/>
        <end position="428"/>
    </location>
</feature>
<dbReference type="CDD" id="cd01116">
    <property type="entry name" value="P_permease"/>
    <property type="match status" value="1"/>
</dbReference>
<evidence type="ECO:0000313" key="10">
    <source>
        <dbReference type="EMBL" id="MBP1988938.1"/>
    </source>
</evidence>
<feature type="transmembrane region" description="Helical" evidence="8">
    <location>
        <begin position="367"/>
        <end position="395"/>
    </location>
</feature>
<dbReference type="Proteomes" id="UP001519287">
    <property type="component" value="Unassembled WGS sequence"/>
</dbReference>
<sequence length="432" mass="46836">MLQTWLALIIFLVVYAIIISEKINRTLIALIGAALLIILGITDLQLAFTQYIEWRTITLLAGMMILGGFIQQTGLFQYAAVRTAKAAKGHPLRILIFLSILAAVASTVLDNITTILLVVPITLSITRIIQVNPVPFLLAEIIASNIGGTASLIGNPLNMMIGTANPHLTFNAFILNLAPIVVIILAAALIFLYLVYKKQLKPDPKIQAKLLTIKEREFIQDPSLIKKSVIVLALTLLAFIFHTFIQVEPAAIAIAGAILLMLIGTKRQSAHKAFEHVDWAALLFFVGLFALVGGLQEVGIIRNLAQKALEITQGDMEYASILMLWGSAFASATVDNIPFVVTMIPFIKEMADGLGLAVDSSQITTLWWSLALGSCLGGNATMIGASANLIAAGMAAKEGKSFSYWEFLKVGAPITLISLVIAQVYVYLRYFI</sequence>
<reference evidence="10 11" key="1">
    <citation type="submission" date="2021-03" db="EMBL/GenBank/DDBJ databases">
        <title>Genomic Encyclopedia of Type Strains, Phase IV (KMG-IV): sequencing the most valuable type-strain genomes for metagenomic binning, comparative biology and taxonomic classification.</title>
        <authorList>
            <person name="Goeker M."/>
        </authorList>
    </citation>
    <scope>NUCLEOTIDE SEQUENCE [LARGE SCALE GENOMIC DNA]</scope>
    <source>
        <strain evidence="10 11">DSM 26048</strain>
    </source>
</reference>
<dbReference type="InterPro" id="IPR051475">
    <property type="entry name" value="Diverse_Ion_Transporter"/>
</dbReference>
<feature type="transmembrane region" description="Helical" evidence="8">
    <location>
        <begin position="26"/>
        <end position="47"/>
    </location>
</feature>
<comment type="similarity">
    <text evidence="2">Belongs to the CitM (TC 2.A.11) transporter family.</text>
</comment>
<dbReference type="EMBL" id="JAGGLB010000002">
    <property type="protein sequence ID" value="MBP1988938.1"/>
    <property type="molecule type" value="Genomic_DNA"/>
</dbReference>
<keyword evidence="11" id="KW-1185">Reference proteome</keyword>
<feature type="transmembrane region" description="Helical" evidence="8">
    <location>
        <begin position="92"/>
        <end position="119"/>
    </location>
</feature>
<comment type="subcellular location">
    <subcellularLocation>
        <location evidence="1">Cell membrane</location>
        <topology evidence="1">Multi-pass membrane protein</topology>
    </subcellularLocation>
</comment>
<evidence type="ECO:0000256" key="6">
    <source>
        <dbReference type="ARBA" id="ARBA00022989"/>
    </source>
</evidence>
<evidence type="ECO:0000256" key="8">
    <source>
        <dbReference type="SAM" id="Phobius"/>
    </source>
</evidence>
<evidence type="ECO:0000259" key="9">
    <source>
        <dbReference type="Pfam" id="PF03600"/>
    </source>
</evidence>
<dbReference type="InterPro" id="IPR004680">
    <property type="entry name" value="Cit_transptr-like_dom"/>
</dbReference>
<keyword evidence="5 8" id="KW-0812">Transmembrane</keyword>
<feature type="transmembrane region" description="Helical" evidence="8">
    <location>
        <begin position="59"/>
        <end position="80"/>
    </location>
</feature>
<comment type="caution">
    <text evidence="10">The sequence shown here is derived from an EMBL/GenBank/DDBJ whole genome shotgun (WGS) entry which is preliminary data.</text>
</comment>
<keyword evidence="7 8" id="KW-0472">Membrane</keyword>
<feature type="domain" description="Citrate transporter-like" evidence="9">
    <location>
        <begin position="15"/>
        <end position="373"/>
    </location>
</feature>
<dbReference type="InterPro" id="IPR000802">
    <property type="entry name" value="Arsenical_pump_ArsB"/>
</dbReference>
<gene>
    <name evidence="10" type="ORF">J2Z66_000533</name>
</gene>